<feature type="binding site" evidence="6">
    <location>
        <begin position="123"/>
        <end position="126"/>
    </location>
    <ligand>
        <name>GTP</name>
        <dbReference type="ChEBI" id="CHEBI:37565"/>
    </ligand>
</feature>
<evidence type="ECO:0000259" key="10">
    <source>
        <dbReference type="PROSITE" id="PS51713"/>
    </source>
</evidence>
<dbReference type="NCBIfam" id="NF000908">
    <property type="entry name" value="PRK00089.1"/>
    <property type="match status" value="1"/>
</dbReference>
<dbReference type="SUPFAM" id="SSF54814">
    <property type="entry name" value="Prokaryotic type KH domain (KH-domain type II)"/>
    <property type="match status" value="1"/>
</dbReference>
<dbReference type="PANTHER" id="PTHR42698:SF1">
    <property type="entry name" value="GTPASE ERA, MITOCHONDRIAL"/>
    <property type="match status" value="1"/>
</dbReference>
<evidence type="ECO:0000256" key="5">
    <source>
        <dbReference type="ARBA" id="ARBA00023134"/>
    </source>
</evidence>
<dbReference type="InterPro" id="IPR015946">
    <property type="entry name" value="KH_dom-like_a/b"/>
</dbReference>
<feature type="binding site" evidence="6">
    <location>
        <begin position="14"/>
        <end position="21"/>
    </location>
    <ligand>
        <name>GTP</name>
        <dbReference type="ChEBI" id="CHEBI:37565"/>
    </ligand>
</feature>
<organism evidence="11 12">
    <name type="scientific">Alkalibacillus flavidus</name>
    <dbReference type="NCBI Taxonomy" id="546021"/>
    <lineage>
        <taxon>Bacteria</taxon>
        <taxon>Bacillati</taxon>
        <taxon>Bacillota</taxon>
        <taxon>Bacilli</taxon>
        <taxon>Bacillales</taxon>
        <taxon>Bacillaceae</taxon>
        <taxon>Alkalibacillus</taxon>
    </lineage>
</organism>
<dbReference type="Gene3D" id="3.40.50.300">
    <property type="entry name" value="P-loop containing nucleotide triphosphate hydrolases"/>
    <property type="match status" value="1"/>
</dbReference>
<gene>
    <name evidence="6" type="primary">era</name>
    <name evidence="11" type="ORF">ABID56_000527</name>
</gene>
<evidence type="ECO:0000259" key="9">
    <source>
        <dbReference type="PROSITE" id="PS50823"/>
    </source>
</evidence>
<dbReference type="PRINTS" id="PR00326">
    <property type="entry name" value="GTP1OBG"/>
</dbReference>
<comment type="subcellular location">
    <subcellularLocation>
        <location evidence="6">Cytoplasm</location>
    </subcellularLocation>
    <subcellularLocation>
        <location evidence="6">Cell membrane</location>
        <topology evidence="6">Peripheral membrane protein</topology>
    </subcellularLocation>
</comment>
<dbReference type="InterPro" id="IPR030388">
    <property type="entry name" value="G_ERA_dom"/>
</dbReference>
<keyword evidence="6" id="KW-0472">Membrane</keyword>
<dbReference type="PROSITE" id="PS50823">
    <property type="entry name" value="KH_TYPE_2"/>
    <property type="match status" value="1"/>
</dbReference>
<dbReference type="SUPFAM" id="SSF52540">
    <property type="entry name" value="P-loop containing nucleoside triphosphate hydrolases"/>
    <property type="match status" value="1"/>
</dbReference>
<dbReference type="Pfam" id="PF01926">
    <property type="entry name" value="MMR_HSR1"/>
    <property type="match status" value="1"/>
</dbReference>
<keyword evidence="4 6" id="KW-0694">RNA-binding</keyword>
<protein>
    <recommendedName>
        <fullName evidence="2 6">GTPase Era</fullName>
    </recommendedName>
</protein>
<feature type="binding site" evidence="6">
    <location>
        <begin position="61"/>
        <end position="65"/>
    </location>
    <ligand>
        <name>GTP</name>
        <dbReference type="ChEBI" id="CHEBI:37565"/>
    </ligand>
</feature>
<dbReference type="CDD" id="cd22534">
    <property type="entry name" value="KH-II_Era"/>
    <property type="match status" value="1"/>
</dbReference>
<keyword evidence="3 6" id="KW-0547">Nucleotide-binding</keyword>
<keyword evidence="6" id="KW-0690">Ribosome biogenesis</keyword>
<dbReference type="PANTHER" id="PTHR42698">
    <property type="entry name" value="GTPASE ERA"/>
    <property type="match status" value="1"/>
</dbReference>
<keyword evidence="5 6" id="KW-0342">GTP-binding</keyword>
<comment type="function">
    <text evidence="6">An essential GTPase that binds both GDP and GTP, with rapid nucleotide exchange. Plays a role in 16S rRNA processing and 30S ribosomal subunit biogenesis and possibly also in cell cycle regulation and energy metabolism.</text>
</comment>
<evidence type="ECO:0000256" key="6">
    <source>
        <dbReference type="HAMAP-Rule" id="MF_00367"/>
    </source>
</evidence>
<evidence type="ECO:0000256" key="3">
    <source>
        <dbReference type="ARBA" id="ARBA00022741"/>
    </source>
</evidence>
<dbReference type="InterPro" id="IPR009019">
    <property type="entry name" value="KH_sf_prok-type"/>
</dbReference>
<feature type="region of interest" description="G5" evidence="7">
    <location>
        <begin position="152"/>
        <end position="154"/>
    </location>
</feature>
<dbReference type="NCBIfam" id="TIGR00436">
    <property type="entry name" value="era"/>
    <property type="match status" value="1"/>
</dbReference>
<dbReference type="HAMAP" id="MF_00367">
    <property type="entry name" value="GTPase_Era"/>
    <property type="match status" value="1"/>
</dbReference>
<feature type="region of interest" description="G3" evidence="7">
    <location>
        <begin position="61"/>
        <end position="64"/>
    </location>
</feature>
<evidence type="ECO:0000256" key="1">
    <source>
        <dbReference type="ARBA" id="ARBA00007921"/>
    </source>
</evidence>
<feature type="domain" description="KH type-2" evidence="9">
    <location>
        <begin position="204"/>
        <end position="282"/>
    </location>
</feature>
<proteinExistence type="inferred from homology"/>
<keyword evidence="6" id="KW-0699">rRNA-binding</keyword>
<feature type="region of interest" description="G1" evidence="7">
    <location>
        <begin position="14"/>
        <end position="21"/>
    </location>
</feature>
<keyword evidence="12" id="KW-1185">Reference proteome</keyword>
<dbReference type="InterPro" id="IPR006073">
    <property type="entry name" value="GTP-bd"/>
</dbReference>
<reference evidence="11 12" key="1">
    <citation type="submission" date="2024-06" db="EMBL/GenBank/DDBJ databases">
        <title>Genomic Encyclopedia of Type Strains, Phase IV (KMG-IV): sequencing the most valuable type-strain genomes for metagenomic binning, comparative biology and taxonomic classification.</title>
        <authorList>
            <person name="Goeker M."/>
        </authorList>
    </citation>
    <scope>NUCLEOTIDE SEQUENCE [LARGE SCALE GENOMIC DNA]</scope>
    <source>
        <strain evidence="11 12">DSM 23520</strain>
    </source>
</reference>
<keyword evidence="6" id="KW-1003">Cell membrane</keyword>
<comment type="subunit">
    <text evidence="6">Monomer.</text>
</comment>
<evidence type="ECO:0000313" key="11">
    <source>
        <dbReference type="EMBL" id="MET3682446.1"/>
    </source>
</evidence>
<comment type="caution">
    <text evidence="11">The sequence shown here is derived from an EMBL/GenBank/DDBJ whole genome shotgun (WGS) entry which is preliminary data.</text>
</comment>
<dbReference type="CDD" id="cd04163">
    <property type="entry name" value="Era"/>
    <property type="match status" value="1"/>
</dbReference>
<dbReference type="InterPro" id="IPR027417">
    <property type="entry name" value="P-loop_NTPase"/>
</dbReference>
<feature type="region of interest" description="G4" evidence="7">
    <location>
        <begin position="123"/>
        <end position="126"/>
    </location>
</feature>
<dbReference type="Pfam" id="PF07650">
    <property type="entry name" value="KH_2"/>
    <property type="match status" value="1"/>
</dbReference>
<dbReference type="Proteomes" id="UP001549167">
    <property type="component" value="Unassembled WGS sequence"/>
</dbReference>
<comment type="similarity">
    <text evidence="1 6 7 8">Belongs to the TRAFAC class TrmE-Era-EngA-EngB-Septin-like GTPase superfamily. Era GTPase family.</text>
</comment>
<dbReference type="InterPro" id="IPR005662">
    <property type="entry name" value="GTPase_Era-like"/>
</dbReference>
<evidence type="ECO:0000256" key="8">
    <source>
        <dbReference type="RuleBase" id="RU003761"/>
    </source>
</evidence>
<dbReference type="InterPro" id="IPR005225">
    <property type="entry name" value="Small_GTP-bd"/>
</dbReference>
<evidence type="ECO:0000313" key="12">
    <source>
        <dbReference type="Proteomes" id="UP001549167"/>
    </source>
</evidence>
<evidence type="ECO:0000256" key="2">
    <source>
        <dbReference type="ARBA" id="ARBA00020484"/>
    </source>
</evidence>
<evidence type="ECO:0000256" key="4">
    <source>
        <dbReference type="ARBA" id="ARBA00022884"/>
    </source>
</evidence>
<sequence>MTEQYHSGFIAIIGRPNVGKSTFMNRVIGEKIAIMSDKPQTTRNKIQGVLTTDDAQYVFIDTPGVHKPKHRLGDFMVQSAVNTLNEVDVIMFMVNADEGYGKGDEYIIERLKQVQNPVVLVINKIDEVHPDELLPMIDTYRQKLDFDDIVPISALEGNNTDELLTVLGRHLPEGPQYYPEDHLTDHPERFIISEFIREKVLHHTHEEIPHSIAVVIDSIKERDDQDMIDVQATIVVERNSQKGIIIGKQGAMLKQIGSEARSDIESLLGTGIYLELWVKVQKDWRNRQFHLRDFGYREDEY</sequence>
<dbReference type="NCBIfam" id="TIGR00231">
    <property type="entry name" value="small_GTP"/>
    <property type="match status" value="1"/>
</dbReference>
<dbReference type="InterPro" id="IPR004044">
    <property type="entry name" value="KH_dom_type_2"/>
</dbReference>
<dbReference type="PROSITE" id="PS51713">
    <property type="entry name" value="G_ERA"/>
    <property type="match status" value="1"/>
</dbReference>
<evidence type="ECO:0000256" key="7">
    <source>
        <dbReference type="PROSITE-ProRule" id="PRU01050"/>
    </source>
</evidence>
<keyword evidence="6" id="KW-0963">Cytoplasm</keyword>
<accession>A0ABV2KSA0</accession>
<dbReference type="EMBL" id="JBEPMX010000002">
    <property type="protein sequence ID" value="MET3682446.1"/>
    <property type="molecule type" value="Genomic_DNA"/>
</dbReference>
<dbReference type="Gene3D" id="3.30.300.20">
    <property type="match status" value="1"/>
</dbReference>
<name>A0ABV2KSA0_9BACI</name>
<feature type="region of interest" description="G2" evidence="7">
    <location>
        <begin position="40"/>
        <end position="44"/>
    </location>
</feature>
<dbReference type="RefSeq" id="WP_354219045.1">
    <property type="nucleotide sequence ID" value="NZ_JBEPMX010000002.1"/>
</dbReference>
<feature type="domain" description="Era-type G" evidence="10">
    <location>
        <begin position="6"/>
        <end position="173"/>
    </location>
</feature>